<feature type="compositionally biased region" description="Low complexity" evidence="1">
    <location>
        <begin position="423"/>
        <end position="442"/>
    </location>
</feature>
<proteinExistence type="predicted"/>
<evidence type="ECO:0000313" key="2">
    <source>
        <dbReference type="EMBL" id="KAF7189613.1"/>
    </source>
</evidence>
<reference evidence="2" key="1">
    <citation type="submission" date="2020-04" db="EMBL/GenBank/DDBJ databases">
        <title>Draft genome resource of the tomato pathogen Pseudocercospora fuligena.</title>
        <authorList>
            <person name="Zaccaron A."/>
        </authorList>
    </citation>
    <scope>NUCLEOTIDE SEQUENCE</scope>
    <source>
        <strain evidence="2">PF001</strain>
    </source>
</reference>
<accession>A0A8H6VEP6</accession>
<protein>
    <submittedName>
        <fullName evidence="2">Uncharacterized protein</fullName>
    </submittedName>
</protein>
<organism evidence="2 3">
    <name type="scientific">Pseudocercospora fuligena</name>
    <dbReference type="NCBI Taxonomy" id="685502"/>
    <lineage>
        <taxon>Eukaryota</taxon>
        <taxon>Fungi</taxon>
        <taxon>Dikarya</taxon>
        <taxon>Ascomycota</taxon>
        <taxon>Pezizomycotina</taxon>
        <taxon>Dothideomycetes</taxon>
        <taxon>Dothideomycetidae</taxon>
        <taxon>Mycosphaerellales</taxon>
        <taxon>Mycosphaerellaceae</taxon>
        <taxon>Pseudocercospora</taxon>
    </lineage>
</organism>
<feature type="compositionally biased region" description="Acidic residues" evidence="1">
    <location>
        <begin position="490"/>
        <end position="505"/>
    </location>
</feature>
<feature type="compositionally biased region" description="Low complexity" evidence="1">
    <location>
        <begin position="170"/>
        <end position="192"/>
    </location>
</feature>
<feature type="compositionally biased region" description="Basic and acidic residues" evidence="1">
    <location>
        <begin position="397"/>
        <end position="407"/>
    </location>
</feature>
<feature type="compositionally biased region" description="Polar residues" evidence="1">
    <location>
        <begin position="238"/>
        <end position="290"/>
    </location>
</feature>
<name>A0A8H6VEP6_9PEZI</name>
<dbReference type="Proteomes" id="UP000660729">
    <property type="component" value="Unassembled WGS sequence"/>
</dbReference>
<gene>
    <name evidence="2" type="ORF">HII31_09057</name>
</gene>
<dbReference type="EMBL" id="JABCIY010000183">
    <property type="protein sequence ID" value="KAF7189613.1"/>
    <property type="molecule type" value="Genomic_DNA"/>
</dbReference>
<keyword evidence="3" id="KW-1185">Reference proteome</keyword>
<comment type="caution">
    <text evidence="2">The sequence shown here is derived from an EMBL/GenBank/DDBJ whole genome shotgun (WGS) entry which is preliminary data.</text>
</comment>
<feature type="region of interest" description="Disordered" evidence="1">
    <location>
        <begin position="231"/>
        <end position="505"/>
    </location>
</feature>
<evidence type="ECO:0000256" key="1">
    <source>
        <dbReference type="SAM" id="MobiDB-lite"/>
    </source>
</evidence>
<feature type="compositionally biased region" description="Low complexity" evidence="1">
    <location>
        <begin position="350"/>
        <end position="369"/>
    </location>
</feature>
<dbReference type="AlphaFoldDB" id="A0A8H6VEP6"/>
<feature type="region of interest" description="Disordered" evidence="1">
    <location>
        <begin position="164"/>
        <end position="205"/>
    </location>
</feature>
<evidence type="ECO:0000313" key="3">
    <source>
        <dbReference type="Proteomes" id="UP000660729"/>
    </source>
</evidence>
<sequence length="505" mass="54427">MSPDKDMATDPYKYRCTPREAEELHTSRVLGLNIWRSGPVPENVRQLPASQANVVPFDRMYAVRMLDDDDGNARWTSEDAIYLHRVLNLPPPRLHPAAEPLGSILNRMNGYDRSRIHGINTTYLPRTIQPRRPAEAGRMSEAIEAKFDPARGATIESALQALREQERPDQAPISPQQSSSSTASPQQQNSSAVDGSAPGDGSLDGTVIAEVPTAAGRSRMSIANLLAPTDSDKVSAEDIQNPSVRSQSRSTASYSQASLDINEQPAATQLGQRSQGSPLQQEQHGSSRLPSTPHLDIIRPQQGMQPPSMPASFCQPVQNMPSAYPRTPAYPSHPPPPGNSTPLRQISYASNPNGSVPSFSSPVGSSQVNRGRVTKPSSLRPRGGGMSPARQDVFNRFFEEQKKREAADTPPPPPPPRMSELYAPPGAQAATSPASSTPAQASRPGTEGGRLGVADGVSLANAGMQSNSSSVWEEGEQDPKLKNGRLNDVTDPEYEAVIDDDEPEY</sequence>